<evidence type="ECO:0000313" key="3">
    <source>
        <dbReference type="Proteomes" id="UP001301769"/>
    </source>
</evidence>
<protein>
    <submittedName>
        <fullName evidence="2">Uncharacterized protein</fullName>
    </submittedName>
</protein>
<gene>
    <name evidence="2" type="ORF">QBC37DRAFT_430689</name>
</gene>
<reference evidence="2" key="1">
    <citation type="journal article" date="2023" name="Mol. Phylogenet. Evol.">
        <title>Genome-scale phylogeny and comparative genomics of the fungal order Sordariales.</title>
        <authorList>
            <person name="Hensen N."/>
            <person name="Bonometti L."/>
            <person name="Westerberg I."/>
            <person name="Brannstrom I.O."/>
            <person name="Guillou S."/>
            <person name="Cros-Aarteil S."/>
            <person name="Calhoun S."/>
            <person name="Haridas S."/>
            <person name="Kuo A."/>
            <person name="Mondo S."/>
            <person name="Pangilinan J."/>
            <person name="Riley R."/>
            <person name="LaButti K."/>
            <person name="Andreopoulos B."/>
            <person name="Lipzen A."/>
            <person name="Chen C."/>
            <person name="Yan M."/>
            <person name="Daum C."/>
            <person name="Ng V."/>
            <person name="Clum A."/>
            <person name="Steindorff A."/>
            <person name="Ohm R.A."/>
            <person name="Martin F."/>
            <person name="Silar P."/>
            <person name="Natvig D.O."/>
            <person name="Lalanne C."/>
            <person name="Gautier V."/>
            <person name="Ament-Velasquez S.L."/>
            <person name="Kruys A."/>
            <person name="Hutchinson M.I."/>
            <person name="Powell A.J."/>
            <person name="Barry K."/>
            <person name="Miller A.N."/>
            <person name="Grigoriev I.V."/>
            <person name="Debuchy R."/>
            <person name="Gladieux P."/>
            <person name="Hiltunen Thoren M."/>
            <person name="Johannesson H."/>
        </authorList>
    </citation>
    <scope>NUCLEOTIDE SEQUENCE</scope>
    <source>
        <strain evidence="2">PSN293</strain>
    </source>
</reference>
<name>A0AAN7B1G7_9PEZI</name>
<dbReference type="Proteomes" id="UP001301769">
    <property type="component" value="Unassembled WGS sequence"/>
</dbReference>
<feature type="region of interest" description="Disordered" evidence="1">
    <location>
        <begin position="1"/>
        <end position="36"/>
    </location>
</feature>
<sequence length="338" mass="36955">MFMVQPRQIVSGNMNPEEVSAETGRADPSNGYSSEEDEELGCASVVIELNPAGDQGNNYHLLNNPANPYQRETAVERCGEIEIQCRSRVIVHGTLSSSLDPDDDDAEAYATLLVYDIHMDARKVSRRIVSATVEFEFRSSEASARGAPGPKVHKIGPRGRVGVFSTEQEETKTVGGELSLSGGPEVVASVGVTGKVEKSVSRTATDEARVTGWVWSDDYGNPVIARWVLNENRSAKSGVPSFLRCAIVLAREDNNPFECFISIKADTDWKSSLKTSIVRMLGGIPRDDPILFDPSLRPTNKLRKAGYDTDNLGNLDLNAEFVDIRFSTAFAPKNELLD</sequence>
<dbReference type="AlphaFoldDB" id="A0AAN7B1G7"/>
<reference evidence="2" key="2">
    <citation type="submission" date="2023-05" db="EMBL/GenBank/DDBJ databases">
        <authorList>
            <consortium name="Lawrence Berkeley National Laboratory"/>
            <person name="Steindorff A."/>
            <person name="Hensen N."/>
            <person name="Bonometti L."/>
            <person name="Westerberg I."/>
            <person name="Brannstrom I.O."/>
            <person name="Guillou S."/>
            <person name="Cros-Aarteil S."/>
            <person name="Calhoun S."/>
            <person name="Haridas S."/>
            <person name="Kuo A."/>
            <person name="Mondo S."/>
            <person name="Pangilinan J."/>
            <person name="Riley R."/>
            <person name="Labutti K."/>
            <person name="Andreopoulos B."/>
            <person name="Lipzen A."/>
            <person name="Chen C."/>
            <person name="Yanf M."/>
            <person name="Daum C."/>
            <person name="Ng V."/>
            <person name="Clum A."/>
            <person name="Ohm R."/>
            <person name="Martin F."/>
            <person name="Silar P."/>
            <person name="Natvig D."/>
            <person name="Lalanne C."/>
            <person name="Gautier V."/>
            <person name="Ament-Velasquez S.L."/>
            <person name="Kruys A."/>
            <person name="Hutchinson M.I."/>
            <person name="Powell A.J."/>
            <person name="Barry K."/>
            <person name="Miller A.N."/>
            <person name="Grigoriev I.V."/>
            <person name="Debuchy R."/>
            <person name="Gladieux P."/>
            <person name="Thoren M.H."/>
            <person name="Johannesson H."/>
        </authorList>
    </citation>
    <scope>NUCLEOTIDE SEQUENCE</scope>
    <source>
        <strain evidence="2">PSN293</strain>
    </source>
</reference>
<comment type="caution">
    <text evidence="2">The sequence shown here is derived from an EMBL/GenBank/DDBJ whole genome shotgun (WGS) entry which is preliminary data.</text>
</comment>
<dbReference type="EMBL" id="MU858212">
    <property type="protein sequence ID" value="KAK4209226.1"/>
    <property type="molecule type" value="Genomic_DNA"/>
</dbReference>
<accession>A0AAN7B1G7</accession>
<keyword evidence="3" id="KW-1185">Reference proteome</keyword>
<evidence type="ECO:0000313" key="2">
    <source>
        <dbReference type="EMBL" id="KAK4209226.1"/>
    </source>
</evidence>
<proteinExistence type="predicted"/>
<organism evidence="2 3">
    <name type="scientific">Rhypophila decipiens</name>
    <dbReference type="NCBI Taxonomy" id="261697"/>
    <lineage>
        <taxon>Eukaryota</taxon>
        <taxon>Fungi</taxon>
        <taxon>Dikarya</taxon>
        <taxon>Ascomycota</taxon>
        <taxon>Pezizomycotina</taxon>
        <taxon>Sordariomycetes</taxon>
        <taxon>Sordariomycetidae</taxon>
        <taxon>Sordariales</taxon>
        <taxon>Naviculisporaceae</taxon>
        <taxon>Rhypophila</taxon>
    </lineage>
</organism>
<evidence type="ECO:0000256" key="1">
    <source>
        <dbReference type="SAM" id="MobiDB-lite"/>
    </source>
</evidence>